<feature type="compositionally biased region" description="Acidic residues" evidence="1">
    <location>
        <begin position="1041"/>
        <end position="1051"/>
    </location>
</feature>
<evidence type="ECO:0000313" key="2">
    <source>
        <dbReference type="EMBL" id="OIW25980.1"/>
    </source>
</evidence>
<keyword evidence="3" id="KW-1185">Reference proteome</keyword>
<evidence type="ECO:0000313" key="3">
    <source>
        <dbReference type="Proteomes" id="UP000182658"/>
    </source>
</evidence>
<feature type="region of interest" description="Disordered" evidence="1">
    <location>
        <begin position="1"/>
        <end position="34"/>
    </location>
</feature>
<sequence length="1051" mass="120486">MSQATHITTEEAPPTDPADTIIPTIEDLPPKPEIDPAATAWMHSQDPIPFPLREHYIPSPSPEIRPDYTVPLPPVETVDSDEQLRGVTRLVRRGWEWTEDTSYRGTRQPPFGVRLEQALNFLREEDVDRCRGWEEKLRELEEWLAWIEDGDESRMEERCGVLVRNMLRDVRRKVKGHRLFEEEKYGVVKWGEGVKGTAEVPLPKRGKRRVVRGAPAIEVGERVEDEGARRVLVARPERVHTQFPPADSIVDGDSGEVNWFLKRLNDSEKAFWESYKEDPKDQVYLFGLEQGVYDACSATMGPLQKFKTKDGRGELVLPTDDDLVPPPPDQRTKLDLRLRRCAVERGARRAALQGALRCFTNTEQILATTEWNRVVPAVEQSVLDEVRADLDRNYQWRPAQLDWSTAPVARDKLETMPYTFMWRLRRKLLADLAEHVRKAVNEKNANTRGWVTVPKGATYGGPFVWRMVDPDVQEEQDLLRECEAVFKAIVRTPRTTGEGDQASFLAGVERYAREAALGEYGMSGARGLPEDVQLLPQDWDSAGRLVKSVTREELKWLGFLTSYSVNMKMLRASGETQPKLYSIFVVRLEKAMDDRRADALFLEADQWRTVEELLDVLNRGCDGSEEVFRFSPFQAKYFLERAQEQGLCRYREDPRVYGRVARSIRDIEPLDRIKMADRQRLVYPGDIRSFHQLPTDTADDRQLYRNFFYSLGLRLGVTIFRLRKSREEWRKVKPLSTNILWDALHTFSNAYQMNKEEYCRSQSLASYGLSLAQFVEDVDLPTWESVIPRILGTVSNPVEAMTKEQEEAALEAAALGIIRHKIIKESNENLTMLGRGRILDYKKSDGTNQIVWARDHNWDWASVGVRGKAKQFFSLDRWPLELLSEGTRGRIERDEFVDPNMVLDPVAEDPIPQKYFRAKLRRFGGEEERVRHRPGPAIYPIGDTPLQRKMVRDMLVDRVSRAAGVYPAEKPQTWKQTLADMLPLRRSTAPDDYDMVETSLPEVDPSLVPKSWTPPANPPASHAAGEDSEIEASDVALRSIEDEDDVQMDGA</sequence>
<gene>
    <name evidence="2" type="ORF">CONLIGDRAFT_514286</name>
</gene>
<accession>A0A1J7J9V9</accession>
<dbReference type="Proteomes" id="UP000182658">
    <property type="component" value="Unassembled WGS sequence"/>
</dbReference>
<organism evidence="2 3">
    <name type="scientific">Coniochaeta ligniaria NRRL 30616</name>
    <dbReference type="NCBI Taxonomy" id="1408157"/>
    <lineage>
        <taxon>Eukaryota</taxon>
        <taxon>Fungi</taxon>
        <taxon>Dikarya</taxon>
        <taxon>Ascomycota</taxon>
        <taxon>Pezizomycotina</taxon>
        <taxon>Sordariomycetes</taxon>
        <taxon>Sordariomycetidae</taxon>
        <taxon>Coniochaetales</taxon>
        <taxon>Coniochaetaceae</taxon>
        <taxon>Coniochaeta</taxon>
    </lineage>
</organism>
<dbReference type="AlphaFoldDB" id="A0A1J7J9V9"/>
<dbReference type="InParanoid" id="A0A1J7J9V9"/>
<reference evidence="2 3" key="1">
    <citation type="submission" date="2016-10" db="EMBL/GenBank/DDBJ databases">
        <title>Draft genome sequence of Coniochaeta ligniaria NRRL30616, a lignocellulolytic fungus for bioabatement of inhibitors in plant biomass hydrolysates.</title>
        <authorList>
            <consortium name="DOE Joint Genome Institute"/>
            <person name="Jimenez D.J."/>
            <person name="Hector R.E."/>
            <person name="Riley R."/>
            <person name="Sun H."/>
            <person name="Grigoriev I.V."/>
            <person name="Van Elsas J.D."/>
            <person name="Nichols N.N."/>
        </authorList>
    </citation>
    <scope>NUCLEOTIDE SEQUENCE [LARGE SCALE GENOMIC DNA]</scope>
    <source>
        <strain evidence="2 3">NRRL 30616</strain>
    </source>
</reference>
<proteinExistence type="predicted"/>
<dbReference type="EMBL" id="KV875101">
    <property type="protein sequence ID" value="OIW25980.1"/>
    <property type="molecule type" value="Genomic_DNA"/>
</dbReference>
<feature type="region of interest" description="Disordered" evidence="1">
    <location>
        <begin position="1003"/>
        <end position="1051"/>
    </location>
</feature>
<evidence type="ECO:0000256" key="1">
    <source>
        <dbReference type="SAM" id="MobiDB-lite"/>
    </source>
</evidence>
<name>A0A1J7J9V9_9PEZI</name>
<protein>
    <submittedName>
        <fullName evidence="2">Uncharacterized protein</fullName>
    </submittedName>
</protein>
<dbReference type="OrthoDB" id="5422628at2759"/>
<dbReference type="STRING" id="1408157.A0A1J7J9V9"/>